<dbReference type="InterPro" id="IPR038407">
    <property type="entry name" value="v-SNARE_N_sf"/>
</dbReference>
<dbReference type="Pfam" id="PF12352">
    <property type="entry name" value="V-SNARE_C"/>
    <property type="match status" value="1"/>
</dbReference>
<dbReference type="Pfam" id="PF05008">
    <property type="entry name" value="V-SNARE"/>
    <property type="match status" value="1"/>
</dbReference>
<dbReference type="PANTHER" id="PTHR21230">
    <property type="entry name" value="VESICLE TRANSPORT V-SNARE PROTEIN VTI1-RELATED"/>
    <property type="match status" value="1"/>
</dbReference>
<evidence type="ECO:0000256" key="3">
    <source>
        <dbReference type="ARBA" id="ARBA00022448"/>
    </source>
</evidence>
<evidence type="ECO:0000259" key="11">
    <source>
        <dbReference type="SMART" id="SM00397"/>
    </source>
</evidence>
<dbReference type="SMART" id="SM00397">
    <property type="entry name" value="t_SNARE"/>
    <property type="match status" value="1"/>
</dbReference>
<dbReference type="GO" id="GO:0031902">
    <property type="term" value="C:late endosome membrane"/>
    <property type="evidence" value="ECO:0007669"/>
    <property type="project" value="TreeGrafter"/>
</dbReference>
<dbReference type="Proteomes" id="UP000311382">
    <property type="component" value="Unassembled WGS sequence"/>
</dbReference>
<dbReference type="GO" id="GO:0006886">
    <property type="term" value="P:intracellular protein transport"/>
    <property type="evidence" value="ECO:0007669"/>
    <property type="project" value="InterPro"/>
</dbReference>
<keyword evidence="6 10" id="KW-1133">Transmembrane helix</keyword>
<name>A0A5C5FZB0_9BASI</name>
<evidence type="ECO:0000256" key="1">
    <source>
        <dbReference type="ARBA" id="ARBA00004211"/>
    </source>
</evidence>
<dbReference type="GO" id="GO:0005789">
    <property type="term" value="C:endoplasmic reticulum membrane"/>
    <property type="evidence" value="ECO:0007669"/>
    <property type="project" value="TreeGrafter"/>
</dbReference>
<dbReference type="InterPro" id="IPR000727">
    <property type="entry name" value="T_SNARE_dom"/>
</dbReference>
<proteinExistence type="inferred from homology"/>
<dbReference type="GO" id="GO:0005829">
    <property type="term" value="C:cytosol"/>
    <property type="evidence" value="ECO:0007669"/>
    <property type="project" value="GOC"/>
</dbReference>
<dbReference type="SUPFAM" id="SSF47661">
    <property type="entry name" value="t-snare proteins"/>
    <property type="match status" value="1"/>
</dbReference>
<dbReference type="InterPro" id="IPR010989">
    <property type="entry name" value="SNARE"/>
</dbReference>
<keyword evidence="4 10" id="KW-0812">Transmembrane</keyword>
<dbReference type="GO" id="GO:0005484">
    <property type="term" value="F:SNAP receptor activity"/>
    <property type="evidence" value="ECO:0007669"/>
    <property type="project" value="TreeGrafter"/>
</dbReference>
<dbReference type="GO" id="GO:0031201">
    <property type="term" value="C:SNARE complex"/>
    <property type="evidence" value="ECO:0007669"/>
    <property type="project" value="TreeGrafter"/>
</dbReference>
<reference evidence="12 13" key="1">
    <citation type="submission" date="2019-03" db="EMBL/GenBank/DDBJ databases">
        <title>Rhodosporidium diobovatum UCD-FST 08-225 genome sequencing, assembly, and annotation.</title>
        <authorList>
            <person name="Fakankun I.U."/>
            <person name="Fristensky B."/>
            <person name="Levin D.B."/>
        </authorList>
    </citation>
    <scope>NUCLEOTIDE SEQUENCE [LARGE SCALE GENOMIC DNA]</scope>
    <source>
        <strain evidence="12 13">UCD-FST 08-225</strain>
    </source>
</reference>
<evidence type="ECO:0000313" key="12">
    <source>
        <dbReference type="EMBL" id="TNY21414.1"/>
    </source>
</evidence>
<evidence type="ECO:0000256" key="5">
    <source>
        <dbReference type="ARBA" id="ARBA00022927"/>
    </source>
</evidence>
<dbReference type="STRING" id="5288.A0A5C5FZB0"/>
<feature type="transmembrane region" description="Helical" evidence="10">
    <location>
        <begin position="213"/>
        <end position="234"/>
    </location>
</feature>
<dbReference type="GO" id="GO:0005794">
    <property type="term" value="C:Golgi apparatus"/>
    <property type="evidence" value="ECO:0007669"/>
    <property type="project" value="TreeGrafter"/>
</dbReference>
<dbReference type="GO" id="GO:0006896">
    <property type="term" value="P:Golgi to vacuole transport"/>
    <property type="evidence" value="ECO:0007669"/>
    <property type="project" value="TreeGrafter"/>
</dbReference>
<dbReference type="FunFam" id="1.20.5.110:FF:000002">
    <property type="entry name" value="Vesicle transport through interaction with t-SNAREsB"/>
    <property type="match status" value="1"/>
</dbReference>
<keyword evidence="8 10" id="KW-0472">Membrane</keyword>
<dbReference type="GO" id="GO:0048280">
    <property type="term" value="P:vesicle fusion with Golgi apparatus"/>
    <property type="evidence" value="ECO:0007669"/>
    <property type="project" value="TreeGrafter"/>
</dbReference>
<dbReference type="OrthoDB" id="430637at2759"/>
<dbReference type="GO" id="GO:0016236">
    <property type="term" value="P:macroautophagy"/>
    <property type="evidence" value="ECO:0007669"/>
    <property type="project" value="TreeGrafter"/>
</dbReference>
<evidence type="ECO:0000256" key="9">
    <source>
        <dbReference type="SAM" id="Coils"/>
    </source>
</evidence>
<keyword evidence="3" id="KW-0813">Transport</keyword>
<dbReference type="PANTHER" id="PTHR21230:SF26">
    <property type="entry name" value="VESICLE TRANSPORT THROUGH INTERACTION WITH T-SNARES HOMOLOG 1A"/>
    <property type="match status" value="1"/>
</dbReference>
<dbReference type="GO" id="GO:0012507">
    <property type="term" value="C:ER to Golgi transport vesicle membrane"/>
    <property type="evidence" value="ECO:0007669"/>
    <property type="project" value="TreeGrafter"/>
</dbReference>
<evidence type="ECO:0000256" key="6">
    <source>
        <dbReference type="ARBA" id="ARBA00022989"/>
    </source>
</evidence>
<dbReference type="EMBL" id="SOZI01000044">
    <property type="protein sequence ID" value="TNY21414.1"/>
    <property type="molecule type" value="Genomic_DNA"/>
</dbReference>
<accession>A0A5C5FZB0</accession>
<evidence type="ECO:0000256" key="10">
    <source>
        <dbReference type="SAM" id="Phobius"/>
    </source>
</evidence>
<dbReference type="GO" id="GO:0000149">
    <property type="term" value="F:SNARE binding"/>
    <property type="evidence" value="ECO:0007669"/>
    <property type="project" value="TreeGrafter"/>
</dbReference>
<dbReference type="SUPFAM" id="SSF58038">
    <property type="entry name" value="SNARE fusion complex"/>
    <property type="match status" value="1"/>
</dbReference>
<dbReference type="Gene3D" id="1.20.58.400">
    <property type="entry name" value="t-snare proteins"/>
    <property type="match status" value="1"/>
</dbReference>
<keyword evidence="13" id="KW-1185">Reference proteome</keyword>
<protein>
    <submittedName>
        <fullName evidence="12">Vesicle transport v-SNARE protein N-terminus-domain-containing protein</fullName>
    </submittedName>
</protein>
<sequence>MDSSVFAEYETDLVTVLDSVADKIANEAHSLGGDDRKNLLSRLDRELEEADEIIEQMQLEAQTADKEDKAEFQAKLRDHRATLARHKSDIKSLAASADRDALLASSSAVPRGDHVAIEMDSRSASLSSADAQAQRSRLLSATDKLADGQRRLEESHRVALETEDLGTGILRDLRGQRETLEHTRDTLYEADGSIDRAAGTLKKMMRRATQQRLVTYGILALLVLLMCVAILALGPRPEGAI</sequence>
<dbReference type="CDD" id="cd15862">
    <property type="entry name" value="SNARE_Vti1"/>
    <property type="match status" value="1"/>
</dbReference>
<evidence type="ECO:0000256" key="8">
    <source>
        <dbReference type="ARBA" id="ARBA00023136"/>
    </source>
</evidence>
<feature type="domain" description="T-SNARE coiled-coil homology" evidence="11">
    <location>
        <begin position="137"/>
        <end position="204"/>
    </location>
</feature>
<comment type="caution">
    <text evidence="12">The sequence shown here is derived from an EMBL/GenBank/DDBJ whole genome shotgun (WGS) entry which is preliminary data.</text>
</comment>
<dbReference type="GO" id="GO:0042147">
    <property type="term" value="P:retrograde transport, endosome to Golgi"/>
    <property type="evidence" value="ECO:0007669"/>
    <property type="project" value="TreeGrafter"/>
</dbReference>
<dbReference type="InterPro" id="IPR007705">
    <property type="entry name" value="Vesicle_trsprt_v-SNARE_N"/>
</dbReference>
<evidence type="ECO:0000313" key="13">
    <source>
        <dbReference type="Proteomes" id="UP000311382"/>
    </source>
</evidence>
<dbReference type="Gene3D" id="1.20.5.110">
    <property type="match status" value="1"/>
</dbReference>
<comment type="subcellular location">
    <subcellularLocation>
        <location evidence="1">Membrane</location>
        <topology evidence="1">Single-pass type IV membrane protein</topology>
    </subcellularLocation>
</comment>
<keyword evidence="5" id="KW-0653">Protein transport</keyword>
<gene>
    <name evidence="12" type="ORF">DMC30DRAFT_202908</name>
</gene>
<comment type="similarity">
    <text evidence="2">Belongs to the VTI1 family.</text>
</comment>
<evidence type="ECO:0000256" key="7">
    <source>
        <dbReference type="ARBA" id="ARBA00023054"/>
    </source>
</evidence>
<dbReference type="AlphaFoldDB" id="A0A5C5FZB0"/>
<evidence type="ECO:0000256" key="2">
    <source>
        <dbReference type="ARBA" id="ARBA00006108"/>
    </source>
</evidence>
<organism evidence="12 13">
    <name type="scientific">Rhodotorula diobovata</name>
    <dbReference type="NCBI Taxonomy" id="5288"/>
    <lineage>
        <taxon>Eukaryota</taxon>
        <taxon>Fungi</taxon>
        <taxon>Dikarya</taxon>
        <taxon>Basidiomycota</taxon>
        <taxon>Pucciniomycotina</taxon>
        <taxon>Microbotryomycetes</taxon>
        <taxon>Sporidiobolales</taxon>
        <taxon>Sporidiobolaceae</taxon>
        <taxon>Rhodotorula</taxon>
    </lineage>
</organism>
<evidence type="ECO:0000256" key="4">
    <source>
        <dbReference type="ARBA" id="ARBA00022692"/>
    </source>
</evidence>
<dbReference type="GO" id="GO:0006891">
    <property type="term" value="P:intra-Golgi vesicle-mediated transport"/>
    <property type="evidence" value="ECO:0007669"/>
    <property type="project" value="TreeGrafter"/>
</dbReference>
<feature type="coiled-coil region" evidence="9">
    <location>
        <begin position="36"/>
        <end position="89"/>
    </location>
</feature>
<keyword evidence="7 9" id="KW-0175">Coiled coil</keyword>